<dbReference type="InterPro" id="IPR029044">
    <property type="entry name" value="Nucleotide-diphossugar_trans"/>
</dbReference>
<evidence type="ECO:0000313" key="2">
    <source>
        <dbReference type="EMBL" id="TKK72034.1"/>
    </source>
</evidence>
<dbReference type="InterPro" id="IPR001173">
    <property type="entry name" value="Glyco_trans_2-like"/>
</dbReference>
<name>A0A4U3LBX7_9BACT</name>
<sequence length="258" mass="30978">MANKVHFFKGVTLLVTHYNRSRSLEHLLQSFSNINCVFEEIVVSDDGSKPEHINYLWQLQKQYTFRIITTSVNKGLGNNINKGQDAVCTPFTLYVQEDFEPAHDFALHFAHALEIMQEKEDTDVVRFYAYFKYPYLKPYKHGFAQMQFAWWLPGYKKFYVYSDHPHLRRSDFLEKFGRYAEGVKGDVTEYRMMMSFLKGKGKALFYEDYRNLFFQKNSVAEPSTMKRNFWRESNNIIVHLLRESYRHFKFNYDLLFRF</sequence>
<proteinExistence type="predicted"/>
<dbReference type="Gene3D" id="3.90.550.10">
    <property type="entry name" value="Spore Coat Polysaccharide Biosynthesis Protein SpsA, Chain A"/>
    <property type="match status" value="1"/>
</dbReference>
<dbReference type="AlphaFoldDB" id="A0A4U3LBX7"/>
<dbReference type="GO" id="GO:0016740">
    <property type="term" value="F:transferase activity"/>
    <property type="evidence" value="ECO:0007669"/>
    <property type="project" value="UniProtKB-KW"/>
</dbReference>
<dbReference type="SUPFAM" id="SSF53448">
    <property type="entry name" value="Nucleotide-diphospho-sugar transferases"/>
    <property type="match status" value="1"/>
</dbReference>
<evidence type="ECO:0000259" key="1">
    <source>
        <dbReference type="Pfam" id="PF00535"/>
    </source>
</evidence>
<comment type="caution">
    <text evidence="2">The sequence shown here is derived from an EMBL/GenBank/DDBJ whole genome shotgun (WGS) entry which is preliminary data.</text>
</comment>
<dbReference type="Pfam" id="PF00535">
    <property type="entry name" value="Glycos_transf_2"/>
    <property type="match status" value="1"/>
</dbReference>
<gene>
    <name evidence="2" type="ORF">FC093_03215</name>
</gene>
<evidence type="ECO:0000313" key="3">
    <source>
        <dbReference type="Proteomes" id="UP000305848"/>
    </source>
</evidence>
<organism evidence="2 3">
    <name type="scientific">Ilyomonas limi</name>
    <dbReference type="NCBI Taxonomy" id="2575867"/>
    <lineage>
        <taxon>Bacteria</taxon>
        <taxon>Pseudomonadati</taxon>
        <taxon>Bacteroidota</taxon>
        <taxon>Chitinophagia</taxon>
        <taxon>Chitinophagales</taxon>
        <taxon>Chitinophagaceae</taxon>
        <taxon>Ilyomonas</taxon>
    </lineage>
</organism>
<dbReference type="Proteomes" id="UP000305848">
    <property type="component" value="Unassembled WGS sequence"/>
</dbReference>
<reference evidence="2 3" key="1">
    <citation type="submission" date="2019-05" db="EMBL/GenBank/DDBJ databases">
        <title>Panacibacter sp. strain 17mud1-8 Genome sequencing and assembly.</title>
        <authorList>
            <person name="Chhetri G."/>
        </authorList>
    </citation>
    <scope>NUCLEOTIDE SEQUENCE [LARGE SCALE GENOMIC DNA]</scope>
    <source>
        <strain evidence="2 3">17mud1-8</strain>
    </source>
</reference>
<dbReference type="EMBL" id="SZQL01000001">
    <property type="protein sequence ID" value="TKK72034.1"/>
    <property type="molecule type" value="Genomic_DNA"/>
</dbReference>
<dbReference type="CDD" id="cd00761">
    <property type="entry name" value="Glyco_tranf_GTA_type"/>
    <property type="match status" value="1"/>
</dbReference>
<feature type="domain" description="Glycosyltransferase 2-like" evidence="1">
    <location>
        <begin position="13"/>
        <end position="158"/>
    </location>
</feature>
<keyword evidence="3" id="KW-1185">Reference proteome</keyword>
<dbReference type="RefSeq" id="WP_137260274.1">
    <property type="nucleotide sequence ID" value="NZ_SZQL01000001.1"/>
</dbReference>
<accession>A0A4U3LBX7</accession>
<protein>
    <submittedName>
        <fullName evidence="2">Glycosyltransferase family 2 protein</fullName>
    </submittedName>
</protein>
<dbReference type="OrthoDB" id="744361at2"/>
<keyword evidence="2" id="KW-0808">Transferase</keyword>